<dbReference type="PANTHER" id="PTHR43482">
    <property type="entry name" value="PROTEIN AST1-RELATED"/>
    <property type="match status" value="1"/>
</dbReference>
<dbReference type="InterPro" id="IPR020843">
    <property type="entry name" value="ER"/>
</dbReference>
<dbReference type="Pfam" id="PF08240">
    <property type="entry name" value="ADH_N"/>
    <property type="match status" value="1"/>
</dbReference>
<dbReference type="GO" id="GO:0016491">
    <property type="term" value="F:oxidoreductase activity"/>
    <property type="evidence" value="ECO:0007669"/>
    <property type="project" value="InterPro"/>
</dbReference>
<protein>
    <recommendedName>
        <fullName evidence="1">Enoyl reductase (ER) domain-containing protein</fullName>
    </recommendedName>
</protein>
<dbReference type="Gene3D" id="3.90.180.10">
    <property type="entry name" value="Medium-chain alcohol dehydrogenases, catalytic domain"/>
    <property type="match status" value="1"/>
</dbReference>
<reference evidence="2 3" key="1">
    <citation type="submission" date="2019-10" db="EMBL/GenBank/DDBJ databases">
        <title>Nocardia macrotermitis sp. nov. and Nocardia aurantia sp. nov., isolated from the gut of fungus growing-termite Macrotermes natalensis.</title>
        <authorList>
            <person name="Benndorf R."/>
            <person name="Schwitalla J."/>
            <person name="Martin K."/>
            <person name="De Beer W."/>
            <person name="Kaster A.-K."/>
            <person name="Vollmers J."/>
            <person name="Poulsen M."/>
            <person name="Beemelmanns C."/>
        </authorList>
    </citation>
    <scope>NUCLEOTIDE SEQUENCE [LARGE SCALE GENOMIC DNA]</scope>
    <source>
        <strain evidence="2 3">RB56</strain>
    </source>
</reference>
<feature type="domain" description="Enoyl reductase (ER)" evidence="1">
    <location>
        <begin position="11"/>
        <end position="300"/>
    </location>
</feature>
<dbReference type="SMART" id="SM00829">
    <property type="entry name" value="PKS_ER"/>
    <property type="match status" value="1"/>
</dbReference>
<dbReference type="SUPFAM" id="SSF51735">
    <property type="entry name" value="NAD(P)-binding Rossmann-fold domains"/>
    <property type="match status" value="1"/>
</dbReference>
<dbReference type="AlphaFoldDB" id="A0A7K0DLI4"/>
<organism evidence="2 3">
    <name type="scientific">Nocardia aurantia</name>
    <dbReference type="NCBI Taxonomy" id="2585199"/>
    <lineage>
        <taxon>Bacteria</taxon>
        <taxon>Bacillati</taxon>
        <taxon>Actinomycetota</taxon>
        <taxon>Actinomycetes</taxon>
        <taxon>Mycobacteriales</taxon>
        <taxon>Nocardiaceae</taxon>
        <taxon>Nocardia</taxon>
    </lineage>
</organism>
<dbReference type="EMBL" id="WEGI01000004">
    <property type="protein sequence ID" value="MQY26630.1"/>
    <property type="molecule type" value="Genomic_DNA"/>
</dbReference>
<evidence type="ECO:0000313" key="3">
    <source>
        <dbReference type="Proteomes" id="UP000431401"/>
    </source>
</evidence>
<comment type="caution">
    <text evidence="2">The sequence shown here is derived from an EMBL/GenBank/DDBJ whole genome shotgun (WGS) entry which is preliminary data.</text>
</comment>
<dbReference type="InterPro" id="IPR036291">
    <property type="entry name" value="NAD(P)-bd_dom_sf"/>
</dbReference>
<dbReference type="Gene3D" id="3.40.50.720">
    <property type="entry name" value="NAD(P)-binding Rossmann-like Domain"/>
    <property type="match status" value="1"/>
</dbReference>
<dbReference type="Pfam" id="PF13602">
    <property type="entry name" value="ADH_zinc_N_2"/>
    <property type="match status" value="1"/>
</dbReference>
<accession>A0A7K0DLI4</accession>
<dbReference type="PANTHER" id="PTHR43482:SF1">
    <property type="entry name" value="PROTEIN AST1-RELATED"/>
    <property type="match status" value="1"/>
</dbReference>
<evidence type="ECO:0000313" key="2">
    <source>
        <dbReference type="EMBL" id="MQY26630.1"/>
    </source>
</evidence>
<gene>
    <name evidence="2" type="ORF">NRB56_22010</name>
</gene>
<dbReference type="OrthoDB" id="9801186at2"/>
<keyword evidence="3" id="KW-1185">Reference proteome</keyword>
<evidence type="ECO:0000259" key="1">
    <source>
        <dbReference type="SMART" id="SM00829"/>
    </source>
</evidence>
<dbReference type="InterPro" id="IPR013154">
    <property type="entry name" value="ADH-like_N"/>
</dbReference>
<name>A0A7K0DLI4_9NOCA</name>
<dbReference type="RefSeq" id="WP_153340969.1">
    <property type="nucleotide sequence ID" value="NZ_WEGI01000004.1"/>
</dbReference>
<proteinExistence type="predicted"/>
<dbReference type="InterPro" id="IPR011032">
    <property type="entry name" value="GroES-like_sf"/>
</dbReference>
<dbReference type="Proteomes" id="UP000431401">
    <property type="component" value="Unassembled WGS sequence"/>
</dbReference>
<dbReference type="InterPro" id="IPR052585">
    <property type="entry name" value="Lipid_raft_assoc_Zn_ADH"/>
</dbReference>
<dbReference type="CDD" id="cd05289">
    <property type="entry name" value="MDR_like_2"/>
    <property type="match status" value="1"/>
</dbReference>
<sequence length="302" mass="31044">MARAVRFDRYGDVDVLNVVEVPDPVPGPGRVVVEVVAAAINPGESKIREGLLHDYFPATFPSGEGSDFAGRVAAVGDSGVGGLDIGAEVIGFTDERASHATHVVVPFEQLTPKPAELSWEAAGSLYVAGTTAFAAVRAVSAGPGDVVAVSGAAGGVGSIAVQLLRERGATVIAIAGPANHDRLRGYGATPVAYGDGLAERLPALDAFIDTHGDGYVELALRLGVEPERIDTIADFAAVEKYQVRGDGNAAGGTIDVVAALADLAAAGTIEIPIVAVYPLDLVRDAYRDLEHGHTPGKIVLRP</sequence>
<dbReference type="SUPFAM" id="SSF50129">
    <property type="entry name" value="GroES-like"/>
    <property type="match status" value="1"/>
</dbReference>